<gene>
    <name evidence="5" type="ORF">SAMN05443637_12920</name>
</gene>
<dbReference type="InterPro" id="IPR002941">
    <property type="entry name" value="DNA_methylase_N4/N6"/>
</dbReference>
<keyword evidence="6" id="KW-1185">Reference proteome</keyword>
<dbReference type="InterPro" id="IPR002052">
    <property type="entry name" value="DNA_methylase_N6_adenine_CS"/>
</dbReference>
<keyword evidence="3" id="KW-0808">Transferase</keyword>
<dbReference type="Pfam" id="PF01555">
    <property type="entry name" value="N6_N4_Mtase"/>
    <property type="match status" value="1"/>
</dbReference>
<evidence type="ECO:0000256" key="2">
    <source>
        <dbReference type="ARBA" id="ARBA00022603"/>
    </source>
</evidence>
<dbReference type="PROSITE" id="PS00092">
    <property type="entry name" value="N6_MTASE"/>
    <property type="match status" value="1"/>
</dbReference>
<accession>A0A1M7ANY3</accession>
<protein>
    <submittedName>
        <fullName evidence="5">DNA methylase</fullName>
    </submittedName>
</protein>
<evidence type="ECO:0000256" key="1">
    <source>
        <dbReference type="ARBA" id="ARBA00006594"/>
    </source>
</evidence>
<evidence type="ECO:0000256" key="3">
    <source>
        <dbReference type="ARBA" id="ARBA00022679"/>
    </source>
</evidence>
<dbReference type="EMBL" id="FRAP01000029">
    <property type="protein sequence ID" value="SHL44441.1"/>
    <property type="molecule type" value="Genomic_DNA"/>
</dbReference>
<organism evidence="5 6">
    <name type="scientific">Pseudonocardia thermophila</name>
    <dbReference type="NCBI Taxonomy" id="1848"/>
    <lineage>
        <taxon>Bacteria</taxon>
        <taxon>Bacillati</taxon>
        <taxon>Actinomycetota</taxon>
        <taxon>Actinomycetes</taxon>
        <taxon>Pseudonocardiales</taxon>
        <taxon>Pseudonocardiaceae</taxon>
        <taxon>Pseudonocardia</taxon>
    </lineage>
</organism>
<dbReference type="Proteomes" id="UP000184363">
    <property type="component" value="Unassembled WGS sequence"/>
</dbReference>
<evidence type="ECO:0000259" key="4">
    <source>
        <dbReference type="Pfam" id="PF01555"/>
    </source>
</evidence>
<proteinExistence type="inferred from homology"/>
<dbReference type="InterPro" id="IPR029063">
    <property type="entry name" value="SAM-dependent_MTases_sf"/>
</dbReference>
<reference evidence="5 6" key="1">
    <citation type="submission" date="2016-11" db="EMBL/GenBank/DDBJ databases">
        <authorList>
            <person name="Jaros S."/>
            <person name="Januszkiewicz K."/>
            <person name="Wedrychowicz H."/>
        </authorList>
    </citation>
    <scope>NUCLEOTIDE SEQUENCE [LARGE SCALE GENOMIC DNA]</scope>
    <source>
        <strain evidence="5 6">DSM 43832</strain>
    </source>
</reference>
<feature type="domain" description="DNA methylase N-4/N-6" evidence="4">
    <location>
        <begin position="95"/>
        <end position="230"/>
    </location>
</feature>
<dbReference type="GO" id="GO:0003677">
    <property type="term" value="F:DNA binding"/>
    <property type="evidence" value="ECO:0007669"/>
    <property type="project" value="InterPro"/>
</dbReference>
<evidence type="ECO:0000313" key="5">
    <source>
        <dbReference type="EMBL" id="SHL44441.1"/>
    </source>
</evidence>
<name>A0A1M7ANY3_PSETH</name>
<dbReference type="STRING" id="1848.SAMN05443637_12920"/>
<dbReference type="AlphaFoldDB" id="A0A1M7ANY3"/>
<evidence type="ECO:0000313" key="6">
    <source>
        <dbReference type="Proteomes" id="UP000184363"/>
    </source>
</evidence>
<sequence length="252" mass="28266">MGYVSLVPETHVRSGRRQRGRATNDLVLSSHVGVNADVFPQILDLYVETGAVVADVTYGSGAFWRRVDRPDITLLATDITDGVDCRALPYADGSIDAIVIDPPYMHTPGQGAHVGHQNFESYYRNNATRPGSAKYHEAVLELYFAAGREAVRVLRDGGIAIVKCQDEVCANRQRLTHVEIINEYTSYGLQTEDLFVVTRPTRPGVSRVLRQRHARKNHSYFLVFWKAPPTRRWPGRLDQPVRPSGPARRQSN</sequence>
<dbReference type="OrthoDB" id="7861563at2"/>
<keyword evidence="2 5" id="KW-0489">Methyltransferase</keyword>
<dbReference type="SUPFAM" id="SSF53335">
    <property type="entry name" value="S-adenosyl-L-methionine-dependent methyltransferases"/>
    <property type="match status" value="1"/>
</dbReference>
<dbReference type="GO" id="GO:0032259">
    <property type="term" value="P:methylation"/>
    <property type="evidence" value="ECO:0007669"/>
    <property type="project" value="UniProtKB-KW"/>
</dbReference>
<comment type="similarity">
    <text evidence="1">Belongs to the N(4)/N(6)-methyltransferase family.</text>
</comment>
<dbReference type="Gene3D" id="3.40.50.150">
    <property type="entry name" value="Vaccinia Virus protein VP39"/>
    <property type="match status" value="1"/>
</dbReference>
<dbReference type="GO" id="GO:0008170">
    <property type="term" value="F:N-methyltransferase activity"/>
    <property type="evidence" value="ECO:0007669"/>
    <property type="project" value="InterPro"/>
</dbReference>